<dbReference type="GO" id="GO:0030170">
    <property type="term" value="F:pyridoxal phosphate binding"/>
    <property type="evidence" value="ECO:0007669"/>
    <property type="project" value="InterPro"/>
</dbReference>
<keyword evidence="4 8" id="KW-0808">Transferase</keyword>
<dbReference type="Pfam" id="PF00550">
    <property type="entry name" value="PP-binding"/>
    <property type="match status" value="1"/>
</dbReference>
<dbReference type="InterPro" id="IPR004839">
    <property type="entry name" value="Aminotransferase_I/II_large"/>
</dbReference>
<dbReference type="InterPro" id="IPR015421">
    <property type="entry name" value="PyrdxlP-dep_Trfase_major"/>
</dbReference>
<dbReference type="InterPro" id="IPR009081">
    <property type="entry name" value="PP-bd_ACP"/>
</dbReference>
<dbReference type="SMART" id="SM00823">
    <property type="entry name" value="PKS_PP"/>
    <property type="match status" value="1"/>
</dbReference>
<evidence type="ECO:0000256" key="4">
    <source>
        <dbReference type="ARBA" id="ARBA00022679"/>
    </source>
</evidence>
<keyword evidence="5" id="KW-0663">Pyridoxal phosphate</keyword>
<keyword evidence="3" id="KW-0597">Phosphoprotein</keyword>
<dbReference type="InterPro" id="IPR015424">
    <property type="entry name" value="PyrdxlP-dep_Trfase"/>
</dbReference>
<dbReference type="SUPFAM" id="SSF54427">
    <property type="entry name" value="NTF2-like"/>
    <property type="match status" value="1"/>
</dbReference>
<dbReference type="PROSITE" id="PS50075">
    <property type="entry name" value="CARRIER"/>
    <property type="match status" value="1"/>
</dbReference>
<dbReference type="InterPro" id="IPR037401">
    <property type="entry name" value="SnoaL-like"/>
</dbReference>
<evidence type="ECO:0000256" key="6">
    <source>
        <dbReference type="SAM" id="MobiDB-lite"/>
    </source>
</evidence>
<dbReference type="SUPFAM" id="SSF53383">
    <property type="entry name" value="PLP-dependent transferases"/>
    <property type="match status" value="1"/>
</dbReference>
<dbReference type="EMBL" id="RAWB01000009">
    <property type="protein sequence ID" value="RKH68220.1"/>
    <property type="molecule type" value="Genomic_DNA"/>
</dbReference>
<dbReference type="PANTHER" id="PTHR13693:SF3">
    <property type="entry name" value="LD36009P"/>
    <property type="match status" value="1"/>
</dbReference>
<dbReference type="AlphaFoldDB" id="A0A3A8QMV7"/>
<dbReference type="SUPFAM" id="SSF47336">
    <property type="entry name" value="ACP-like"/>
    <property type="match status" value="1"/>
</dbReference>
<dbReference type="InterPro" id="IPR015422">
    <property type="entry name" value="PyrdxlP-dep_Trfase_small"/>
</dbReference>
<evidence type="ECO:0000256" key="1">
    <source>
        <dbReference type="ARBA" id="ARBA00001933"/>
    </source>
</evidence>
<feature type="compositionally biased region" description="Polar residues" evidence="6">
    <location>
        <begin position="1"/>
        <end position="12"/>
    </location>
</feature>
<dbReference type="Gene3D" id="3.40.640.10">
    <property type="entry name" value="Type I PLP-dependent aspartate aminotransferase-like (Major domain)"/>
    <property type="match status" value="1"/>
</dbReference>
<dbReference type="InterPro" id="IPR001917">
    <property type="entry name" value="Aminotrans_II_pyridoxalP_BS"/>
</dbReference>
<dbReference type="InterPro" id="IPR050087">
    <property type="entry name" value="AON_synthase_class-II"/>
</dbReference>
<dbReference type="InterPro" id="IPR020806">
    <property type="entry name" value="PKS_PP-bd"/>
</dbReference>
<dbReference type="GO" id="GO:0031177">
    <property type="term" value="F:phosphopantetheine binding"/>
    <property type="evidence" value="ECO:0007669"/>
    <property type="project" value="InterPro"/>
</dbReference>
<feature type="region of interest" description="Disordered" evidence="6">
    <location>
        <begin position="1"/>
        <end position="23"/>
    </location>
</feature>
<dbReference type="RefSeq" id="WP_120641690.1">
    <property type="nucleotide sequence ID" value="NZ_RAWB01000009.1"/>
</dbReference>
<name>A0A3A8QMV7_9BACT</name>
<dbReference type="Pfam" id="PF00155">
    <property type="entry name" value="Aminotran_1_2"/>
    <property type="match status" value="1"/>
</dbReference>
<reference evidence="9" key="1">
    <citation type="submission" date="2018-09" db="EMBL/GenBank/DDBJ databases">
        <authorList>
            <person name="Livingstone P.G."/>
            <person name="Whitworth D.E."/>
        </authorList>
    </citation>
    <scope>NUCLEOTIDE SEQUENCE [LARGE SCALE GENOMIC DNA]</scope>
    <source>
        <strain evidence="9">CA051B</strain>
    </source>
</reference>
<sequence>MNAQDTSVSAQDGATPELRPGGSAQQIESWLVQRIATLMQRSAQEIDVKVPLTRYGLDSVEAVTLSGDLEDLLERRLASTLVWDYPTISQLAQHLGQAAAQGSANVMTNRVRVEPQTTSAAPSFADDDDVKNNSRRLRLLDVPGVGNPYFRRCEGINGDRAIIGQREVVNFASYNYLGLSGHPDVSAAAKDAIDRYGTSVSASRLISGERPVHVELEAALAKLVGAEDALVYVGGHATNVTTLGHMFGPQDLIVYDELIHDSVLGGAELSGATRLPFRHQDLAGLDALLTRRRGDHANVLIVVEGVYSADGDVPDLAALVALKKRHRAFLMVDEAHSLGVLGKTGRGVGEHFGVDGRDVDLWMGTLSKSLASCGGYIAGSRKLVEYLRYTSPGFIYSVGMPPSNAAAALAAIQVMQREPERVTRLHERVKLFLSLAREYGLDTGTSAGSGVVPVIVGDTLQAIRLSGILMDQGINVAPMIYPAVANDGARLRFFISSLHTEEQIRHTLETVARELSRLKRDFSGSFEVMTLKASPDEHPNMTLAREGFDGFVTLDLPALSRQLAPDVVYHFPGRSPLAGAHKGKDAVLDFFVNAFRYTVGTLNVRLKELLADANHAVLYWSNTAHLPGTDLRLSADICEVLTLKDGKVVEAHWFVDNQRAFDEFVTQGARFIEAHEAAVGGTR</sequence>
<dbReference type="GO" id="GO:0008483">
    <property type="term" value="F:transaminase activity"/>
    <property type="evidence" value="ECO:0007669"/>
    <property type="project" value="UniProtKB-KW"/>
</dbReference>
<dbReference type="PROSITE" id="PS00599">
    <property type="entry name" value="AA_TRANSFER_CLASS_2"/>
    <property type="match status" value="1"/>
</dbReference>
<accession>A0A3A8QMV7</accession>
<evidence type="ECO:0000259" key="7">
    <source>
        <dbReference type="PROSITE" id="PS50075"/>
    </source>
</evidence>
<dbReference type="InterPro" id="IPR006162">
    <property type="entry name" value="Ppantetheine_attach_site"/>
</dbReference>
<gene>
    <name evidence="8" type="ORF">D7V93_01855</name>
</gene>
<dbReference type="CDD" id="cd06454">
    <property type="entry name" value="KBL_like"/>
    <property type="match status" value="1"/>
</dbReference>
<dbReference type="PANTHER" id="PTHR13693">
    <property type="entry name" value="CLASS II AMINOTRANSFERASE/8-AMINO-7-OXONONANOATE SYNTHASE"/>
    <property type="match status" value="1"/>
</dbReference>
<protein>
    <submittedName>
        <fullName evidence="8">Aminotransferase class I/II-fold pyridoxal phosphate-dependent enzyme</fullName>
    </submittedName>
</protein>
<dbReference type="Pfam" id="PF12680">
    <property type="entry name" value="SnoaL_2"/>
    <property type="match status" value="1"/>
</dbReference>
<keyword evidence="2" id="KW-0596">Phosphopantetheine</keyword>
<comment type="cofactor">
    <cofactor evidence="1">
        <name>pyridoxal 5'-phosphate</name>
        <dbReference type="ChEBI" id="CHEBI:597326"/>
    </cofactor>
</comment>
<comment type="caution">
    <text evidence="8">The sequence shown here is derived from an EMBL/GenBank/DDBJ whole genome shotgun (WGS) entry which is preliminary data.</text>
</comment>
<dbReference type="InterPro" id="IPR032710">
    <property type="entry name" value="NTF2-like_dom_sf"/>
</dbReference>
<evidence type="ECO:0000313" key="9">
    <source>
        <dbReference type="Proteomes" id="UP000272888"/>
    </source>
</evidence>
<proteinExistence type="predicted"/>
<feature type="domain" description="Carrier" evidence="7">
    <location>
        <begin position="22"/>
        <end position="99"/>
    </location>
</feature>
<dbReference type="SMART" id="SM01294">
    <property type="entry name" value="PKS_PP_betabranch"/>
    <property type="match status" value="1"/>
</dbReference>
<evidence type="ECO:0000256" key="5">
    <source>
        <dbReference type="ARBA" id="ARBA00022898"/>
    </source>
</evidence>
<dbReference type="Proteomes" id="UP000272888">
    <property type="component" value="Unassembled WGS sequence"/>
</dbReference>
<dbReference type="InterPro" id="IPR036736">
    <property type="entry name" value="ACP-like_sf"/>
</dbReference>
<dbReference type="Gene3D" id="1.10.1200.10">
    <property type="entry name" value="ACP-like"/>
    <property type="match status" value="1"/>
</dbReference>
<organism evidence="8 9">
    <name type="scientific">Corallococcus llansteffanensis</name>
    <dbReference type="NCBI Taxonomy" id="2316731"/>
    <lineage>
        <taxon>Bacteria</taxon>
        <taxon>Pseudomonadati</taxon>
        <taxon>Myxococcota</taxon>
        <taxon>Myxococcia</taxon>
        <taxon>Myxococcales</taxon>
        <taxon>Cystobacterineae</taxon>
        <taxon>Myxococcaceae</taxon>
        <taxon>Corallococcus</taxon>
    </lineage>
</organism>
<dbReference type="Gene3D" id="3.90.1150.10">
    <property type="entry name" value="Aspartate Aminotransferase, domain 1"/>
    <property type="match status" value="1"/>
</dbReference>
<dbReference type="PROSITE" id="PS00012">
    <property type="entry name" value="PHOSPHOPANTETHEINE"/>
    <property type="match status" value="1"/>
</dbReference>
<keyword evidence="8" id="KW-0032">Aminotransferase</keyword>
<evidence type="ECO:0000313" key="8">
    <source>
        <dbReference type="EMBL" id="RKH68220.1"/>
    </source>
</evidence>
<evidence type="ECO:0000256" key="2">
    <source>
        <dbReference type="ARBA" id="ARBA00022450"/>
    </source>
</evidence>
<evidence type="ECO:0000256" key="3">
    <source>
        <dbReference type="ARBA" id="ARBA00022553"/>
    </source>
</evidence>
<dbReference type="Gene3D" id="3.10.450.50">
    <property type="match status" value="1"/>
</dbReference>
<keyword evidence="9" id="KW-1185">Reference proteome</keyword>